<dbReference type="OrthoDB" id="2439588at2759"/>
<accession>A0A915ZZR9</accession>
<reference evidence="1" key="1">
    <citation type="submission" date="2020-05" db="EMBL/GenBank/DDBJ databases">
        <authorList>
            <person name="Rincon C."/>
            <person name="Sanders R I."/>
            <person name="Robbins C."/>
            <person name="Chaturvedi A."/>
        </authorList>
    </citation>
    <scope>NUCLEOTIDE SEQUENCE</scope>
    <source>
        <strain evidence="1">CHB12</strain>
    </source>
</reference>
<gene>
    <name evidence="1" type="ORF">CHRIB12_LOCUS24206</name>
</gene>
<protein>
    <submittedName>
        <fullName evidence="1">Uncharacterized protein</fullName>
    </submittedName>
</protein>
<comment type="caution">
    <text evidence="1">The sequence shown here is derived from an EMBL/GenBank/DDBJ whole genome shotgun (WGS) entry which is preliminary data.</text>
</comment>
<name>A0A915ZZR9_9GLOM</name>
<organism evidence="1 2">
    <name type="scientific">Rhizophagus irregularis</name>
    <dbReference type="NCBI Taxonomy" id="588596"/>
    <lineage>
        <taxon>Eukaryota</taxon>
        <taxon>Fungi</taxon>
        <taxon>Fungi incertae sedis</taxon>
        <taxon>Mucoromycota</taxon>
        <taxon>Glomeromycotina</taxon>
        <taxon>Glomeromycetes</taxon>
        <taxon>Glomerales</taxon>
        <taxon>Glomeraceae</taxon>
        <taxon>Rhizophagus</taxon>
    </lineage>
</organism>
<sequence>MMKSTIREESEKLSKSAKSLIEALLLSEIVSLQLLAKECGARGIAGVCDLLQRSSDKIQDVVDVDKI</sequence>
<evidence type="ECO:0000313" key="1">
    <source>
        <dbReference type="EMBL" id="CAB5396166.1"/>
    </source>
</evidence>
<dbReference type="EMBL" id="CAGKOT010000111">
    <property type="protein sequence ID" value="CAB5396166.1"/>
    <property type="molecule type" value="Genomic_DNA"/>
</dbReference>
<dbReference type="Proteomes" id="UP000684084">
    <property type="component" value="Unassembled WGS sequence"/>
</dbReference>
<dbReference type="AlphaFoldDB" id="A0A915ZZR9"/>
<evidence type="ECO:0000313" key="2">
    <source>
        <dbReference type="Proteomes" id="UP000684084"/>
    </source>
</evidence>
<proteinExistence type="predicted"/>